<accession>A0A1J5RKN4</accession>
<sequence>MNFSHLDPDALIALGFLGSILVITVGLFAFVLTRKGRR</sequence>
<comment type="caution">
    <text evidence="2">The sequence shown here is derived from an EMBL/GenBank/DDBJ whole genome shotgun (WGS) entry which is preliminary data.</text>
</comment>
<dbReference type="AlphaFoldDB" id="A0A1J5RKN4"/>
<evidence type="ECO:0000256" key="1">
    <source>
        <dbReference type="SAM" id="Phobius"/>
    </source>
</evidence>
<keyword evidence="1" id="KW-0472">Membrane</keyword>
<name>A0A1J5RKN4_9ZZZZ</name>
<protein>
    <submittedName>
        <fullName evidence="2">Uncharacterized protein</fullName>
    </submittedName>
</protein>
<organism evidence="2">
    <name type="scientific">mine drainage metagenome</name>
    <dbReference type="NCBI Taxonomy" id="410659"/>
    <lineage>
        <taxon>unclassified sequences</taxon>
        <taxon>metagenomes</taxon>
        <taxon>ecological metagenomes</taxon>
    </lineage>
</organism>
<proteinExistence type="predicted"/>
<reference evidence="2" key="1">
    <citation type="submission" date="2016-10" db="EMBL/GenBank/DDBJ databases">
        <title>Sequence of Gallionella enrichment culture.</title>
        <authorList>
            <person name="Poehlein A."/>
            <person name="Muehling M."/>
            <person name="Daniel R."/>
        </authorList>
    </citation>
    <scope>NUCLEOTIDE SEQUENCE</scope>
</reference>
<evidence type="ECO:0000313" key="2">
    <source>
        <dbReference type="EMBL" id="OIQ92527.1"/>
    </source>
</evidence>
<keyword evidence="1" id="KW-0812">Transmembrane</keyword>
<feature type="transmembrane region" description="Helical" evidence="1">
    <location>
        <begin position="12"/>
        <end position="32"/>
    </location>
</feature>
<keyword evidence="1" id="KW-1133">Transmembrane helix</keyword>
<dbReference type="EMBL" id="MLJW01000229">
    <property type="protein sequence ID" value="OIQ92527.1"/>
    <property type="molecule type" value="Genomic_DNA"/>
</dbReference>
<gene>
    <name evidence="2" type="ORF">GALL_255190</name>
</gene>